<dbReference type="AlphaFoldDB" id="A0A1Y2DYY4"/>
<organism evidence="7 8">
    <name type="scientific">Pseudomassariella vexata</name>
    <dbReference type="NCBI Taxonomy" id="1141098"/>
    <lineage>
        <taxon>Eukaryota</taxon>
        <taxon>Fungi</taxon>
        <taxon>Dikarya</taxon>
        <taxon>Ascomycota</taxon>
        <taxon>Pezizomycotina</taxon>
        <taxon>Sordariomycetes</taxon>
        <taxon>Xylariomycetidae</taxon>
        <taxon>Amphisphaeriales</taxon>
        <taxon>Pseudomassariaceae</taxon>
        <taxon>Pseudomassariella</taxon>
    </lineage>
</organism>
<dbReference type="Proteomes" id="UP000193689">
    <property type="component" value="Unassembled WGS sequence"/>
</dbReference>
<dbReference type="PANTHER" id="PTHR11913">
    <property type="entry name" value="COFILIN-RELATED"/>
    <property type="match status" value="1"/>
</dbReference>
<dbReference type="GO" id="GO:0030042">
    <property type="term" value="P:actin filament depolymerization"/>
    <property type="evidence" value="ECO:0007669"/>
    <property type="project" value="InterPro"/>
</dbReference>
<dbReference type="SMART" id="SM00102">
    <property type="entry name" value="ADF"/>
    <property type="match status" value="1"/>
</dbReference>
<dbReference type="InterPro" id="IPR017904">
    <property type="entry name" value="ADF/Cofilin"/>
</dbReference>
<comment type="caution">
    <text evidence="7">The sequence shown here is derived from an EMBL/GenBank/DDBJ whole genome shotgun (WGS) entry which is preliminary data.</text>
</comment>
<proteinExistence type="inferred from homology"/>
<evidence type="ECO:0000256" key="1">
    <source>
        <dbReference type="ARBA" id="ARBA00004109"/>
    </source>
</evidence>
<dbReference type="InParanoid" id="A0A1Y2DYY4"/>
<dbReference type="PROSITE" id="PS51263">
    <property type="entry name" value="ADF_H"/>
    <property type="match status" value="1"/>
</dbReference>
<evidence type="ECO:0000256" key="4">
    <source>
        <dbReference type="ARBA" id="ARBA00023203"/>
    </source>
</evidence>
<dbReference type="GO" id="GO:0016363">
    <property type="term" value="C:nuclear matrix"/>
    <property type="evidence" value="ECO:0007669"/>
    <property type="project" value="UniProtKB-SubCell"/>
</dbReference>
<protein>
    <recommendedName>
        <fullName evidence="3">Cofilin</fullName>
    </recommendedName>
    <alternativeName>
        <fullName evidence="5">Actin-depolymerizing factor 1</fullName>
    </alternativeName>
</protein>
<dbReference type="FunCoup" id="A0A1Y2DYY4">
    <property type="interactions" value="788"/>
</dbReference>
<evidence type="ECO:0000256" key="5">
    <source>
        <dbReference type="ARBA" id="ARBA00032427"/>
    </source>
</evidence>
<feature type="non-terminal residue" evidence="7">
    <location>
        <position position="1"/>
    </location>
</feature>
<dbReference type="CDD" id="cd11286">
    <property type="entry name" value="ADF_cofilin_like"/>
    <property type="match status" value="1"/>
</dbReference>
<evidence type="ECO:0000313" key="8">
    <source>
        <dbReference type="Proteomes" id="UP000193689"/>
    </source>
</evidence>
<keyword evidence="4" id="KW-0009">Actin-binding</keyword>
<dbReference type="Gene3D" id="3.40.20.10">
    <property type="entry name" value="Severin"/>
    <property type="match status" value="1"/>
</dbReference>
<dbReference type="GO" id="GO:0015629">
    <property type="term" value="C:actin cytoskeleton"/>
    <property type="evidence" value="ECO:0007669"/>
    <property type="project" value="InterPro"/>
</dbReference>
<dbReference type="EMBL" id="MCFJ01000007">
    <property type="protein sequence ID" value="ORY64481.1"/>
    <property type="molecule type" value="Genomic_DNA"/>
</dbReference>
<sequence>SQECITAFNDLKLAKKYKYVIFKLSDDNREIVVEDAAGGRRKDWDEGFAAKLMNAKTKTVRADGTEPADCRYAVYDLQYDLASGEGVRNKIAFITWSPDTASVRTKMTYSSSKTALERALTGIAENHHASDSSEIEFAYVVNKVSRNKGLVV</sequence>
<dbReference type="InterPro" id="IPR029006">
    <property type="entry name" value="ADF-H/Gelsolin-like_dom_sf"/>
</dbReference>
<evidence type="ECO:0000259" key="6">
    <source>
        <dbReference type="PROSITE" id="PS51263"/>
    </source>
</evidence>
<keyword evidence="8" id="KW-1185">Reference proteome</keyword>
<dbReference type="GeneID" id="63772273"/>
<dbReference type="STRING" id="1141098.A0A1Y2DYY4"/>
<comment type="subcellular location">
    <subcellularLocation>
        <location evidence="1">Nucleus matrix</location>
    </subcellularLocation>
</comment>
<dbReference type="InterPro" id="IPR002108">
    <property type="entry name" value="ADF-H"/>
</dbReference>
<evidence type="ECO:0000313" key="7">
    <source>
        <dbReference type="EMBL" id="ORY64481.1"/>
    </source>
</evidence>
<accession>A0A1Y2DYY4</accession>
<dbReference type="Pfam" id="PF00241">
    <property type="entry name" value="Cofilin_ADF"/>
    <property type="match status" value="1"/>
</dbReference>
<dbReference type="GO" id="GO:0003779">
    <property type="term" value="F:actin binding"/>
    <property type="evidence" value="ECO:0007669"/>
    <property type="project" value="UniProtKB-KW"/>
</dbReference>
<dbReference type="RefSeq" id="XP_040715895.1">
    <property type="nucleotide sequence ID" value="XM_040856061.1"/>
</dbReference>
<dbReference type="OrthoDB" id="10249245at2759"/>
<comment type="similarity">
    <text evidence="2">Belongs to the actin-binding proteins ADF family.</text>
</comment>
<name>A0A1Y2DYY4_9PEZI</name>
<reference evidence="7 8" key="1">
    <citation type="submission" date="2016-07" db="EMBL/GenBank/DDBJ databases">
        <title>Pervasive Adenine N6-methylation of Active Genes in Fungi.</title>
        <authorList>
            <consortium name="DOE Joint Genome Institute"/>
            <person name="Mondo S.J."/>
            <person name="Dannebaum R.O."/>
            <person name="Kuo R.C."/>
            <person name="Labutti K."/>
            <person name="Haridas S."/>
            <person name="Kuo A."/>
            <person name="Salamov A."/>
            <person name="Ahrendt S.R."/>
            <person name="Lipzen A."/>
            <person name="Sullivan W."/>
            <person name="Andreopoulos W.B."/>
            <person name="Clum A."/>
            <person name="Lindquist E."/>
            <person name="Daum C."/>
            <person name="Ramamoorthy G.K."/>
            <person name="Gryganskyi A."/>
            <person name="Culley D."/>
            <person name="Magnuson J.K."/>
            <person name="James T.Y."/>
            <person name="O'Malley M.A."/>
            <person name="Stajich J.E."/>
            <person name="Spatafora J.W."/>
            <person name="Visel A."/>
            <person name="Grigoriev I.V."/>
        </authorList>
    </citation>
    <scope>NUCLEOTIDE SEQUENCE [LARGE SCALE GENOMIC DNA]</scope>
    <source>
        <strain evidence="7 8">CBS 129021</strain>
    </source>
</reference>
<feature type="domain" description="ADF-H" evidence="6">
    <location>
        <begin position="1"/>
        <end position="145"/>
    </location>
</feature>
<gene>
    <name evidence="7" type="ORF">BCR38DRAFT_343762</name>
</gene>
<dbReference type="SUPFAM" id="SSF55753">
    <property type="entry name" value="Actin depolymerizing proteins"/>
    <property type="match status" value="1"/>
</dbReference>
<evidence type="ECO:0000256" key="3">
    <source>
        <dbReference type="ARBA" id="ARBA00015630"/>
    </source>
</evidence>
<evidence type="ECO:0000256" key="2">
    <source>
        <dbReference type="ARBA" id="ARBA00006844"/>
    </source>
</evidence>